<gene>
    <name evidence="2" type="ORF">ACOC_LOCUS13279</name>
</gene>
<dbReference type="CDD" id="cd01650">
    <property type="entry name" value="RT_nLTR_like"/>
    <property type="match status" value="1"/>
</dbReference>
<dbReference type="InterPro" id="IPR043502">
    <property type="entry name" value="DNA/RNA_pol_sf"/>
</dbReference>
<dbReference type="EMBL" id="UYYA01005744">
    <property type="protein sequence ID" value="VDM64864.1"/>
    <property type="molecule type" value="Genomic_DNA"/>
</dbReference>
<dbReference type="OMA" id="DIACENI"/>
<keyword evidence="3" id="KW-1185">Reference proteome</keyword>
<evidence type="ECO:0000259" key="1">
    <source>
        <dbReference type="PROSITE" id="PS50878"/>
    </source>
</evidence>
<dbReference type="InterPro" id="IPR000477">
    <property type="entry name" value="RT_dom"/>
</dbReference>
<dbReference type="PANTHER" id="PTHR47027">
    <property type="entry name" value="REVERSE TRANSCRIPTASE DOMAIN-CONTAINING PROTEIN"/>
    <property type="match status" value="1"/>
</dbReference>
<dbReference type="PANTHER" id="PTHR47027:SF20">
    <property type="entry name" value="REVERSE TRANSCRIPTASE-LIKE PROTEIN WITH RNA-DIRECTED DNA POLYMERASE DOMAIN"/>
    <property type="match status" value="1"/>
</dbReference>
<evidence type="ECO:0000313" key="4">
    <source>
        <dbReference type="WBParaSite" id="ACOC_0001327801-mRNA-1"/>
    </source>
</evidence>
<dbReference type="AlphaFoldDB" id="A0A0R3Q2I0"/>
<sequence length="334" mass="37392">MTGDLHDIGNYRPICLLSVVYNLFTRVILNSIHRTLNEGQPCERAGFGGVATVQNFTTRVSPIYNDINIDVKRGVRQGDTISPKLFIATLQNVMRTLEWDNLGVKIDGRQLHYLRFADGIVLITPNISQAERMLADFDIACENIGLRLNLTKTLLMENGLVSHAPFTLNGTNISECSSKIYLGREINFVNDLAQGLSRRRLSACGAFKSIDYIVKRTRNTQLSAHLFDSAVLSALTYELETSLRKQDEASLSLIERAVETTMLGVSRSAQVSDGIRSSDLRQRSKIKDAVLYAKQSKIRWAGHVKRMNGSRWARVISDCFPRDVKCTAGRPPTR</sequence>
<dbReference type="PROSITE" id="PS50878">
    <property type="entry name" value="RT_POL"/>
    <property type="match status" value="1"/>
</dbReference>
<accession>A0A0R3Q2I0</accession>
<proteinExistence type="predicted"/>
<reference evidence="4" key="1">
    <citation type="submission" date="2017-02" db="UniProtKB">
        <authorList>
            <consortium name="WormBaseParasite"/>
        </authorList>
    </citation>
    <scope>IDENTIFICATION</scope>
</reference>
<dbReference type="WBParaSite" id="ACOC_0001327801-mRNA-1">
    <property type="protein sequence ID" value="ACOC_0001327801-mRNA-1"/>
    <property type="gene ID" value="ACOC_0001327801"/>
</dbReference>
<dbReference type="Proteomes" id="UP000267027">
    <property type="component" value="Unassembled WGS sequence"/>
</dbReference>
<evidence type="ECO:0000313" key="3">
    <source>
        <dbReference type="Proteomes" id="UP000267027"/>
    </source>
</evidence>
<dbReference type="SUPFAM" id="SSF56672">
    <property type="entry name" value="DNA/RNA polymerases"/>
    <property type="match status" value="1"/>
</dbReference>
<protein>
    <submittedName>
        <fullName evidence="4">Reverse transcriptase domain-containing protein</fullName>
    </submittedName>
</protein>
<reference evidence="2 3" key="2">
    <citation type="submission" date="2018-11" db="EMBL/GenBank/DDBJ databases">
        <authorList>
            <consortium name="Pathogen Informatics"/>
        </authorList>
    </citation>
    <scope>NUCLEOTIDE SEQUENCE [LARGE SCALE GENOMIC DNA]</scope>
    <source>
        <strain evidence="2 3">Costa Rica</strain>
    </source>
</reference>
<organism evidence="4">
    <name type="scientific">Angiostrongylus costaricensis</name>
    <name type="common">Nematode worm</name>
    <dbReference type="NCBI Taxonomy" id="334426"/>
    <lineage>
        <taxon>Eukaryota</taxon>
        <taxon>Metazoa</taxon>
        <taxon>Ecdysozoa</taxon>
        <taxon>Nematoda</taxon>
        <taxon>Chromadorea</taxon>
        <taxon>Rhabditida</taxon>
        <taxon>Rhabditina</taxon>
        <taxon>Rhabditomorpha</taxon>
        <taxon>Strongyloidea</taxon>
        <taxon>Metastrongylidae</taxon>
        <taxon>Angiostrongylus</taxon>
    </lineage>
</organism>
<dbReference type="Pfam" id="PF00078">
    <property type="entry name" value="RVT_1"/>
    <property type="match status" value="1"/>
</dbReference>
<name>A0A0R3Q2I0_ANGCS</name>
<dbReference type="OrthoDB" id="410104at2759"/>
<evidence type="ECO:0000313" key="2">
    <source>
        <dbReference type="EMBL" id="VDM64864.1"/>
    </source>
</evidence>
<feature type="domain" description="Reverse transcriptase" evidence="1">
    <location>
        <begin position="1"/>
        <end position="173"/>
    </location>
</feature>